<feature type="transmembrane region" description="Helical" evidence="5">
    <location>
        <begin position="245"/>
        <end position="264"/>
    </location>
</feature>
<feature type="transmembrane region" description="Helical" evidence="5">
    <location>
        <begin position="408"/>
        <end position="433"/>
    </location>
</feature>
<evidence type="ECO:0000256" key="4">
    <source>
        <dbReference type="ARBA" id="ARBA00023136"/>
    </source>
</evidence>
<dbReference type="AlphaFoldDB" id="A0A1A6C0B0"/>
<proteinExistence type="predicted"/>
<dbReference type="Pfam" id="PF05157">
    <property type="entry name" value="MshEN"/>
    <property type="match status" value="1"/>
</dbReference>
<evidence type="ECO:0008006" key="10">
    <source>
        <dbReference type="Google" id="ProtNLM"/>
    </source>
</evidence>
<keyword evidence="2 5" id="KW-0812">Transmembrane</keyword>
<dbReference type="EMBL" id="JQSG02000006">
    <property type="protein sequence ID" value="OBS07997.1"/>
    <property type="molecule type" value="Genomic_DNA"/>
</dbReference>
<dbReference type="InterPro" id="IPR003807">
    <property type="entry name" value="DUF202"/>
</dbReference>
<reference evidence="8 9" key="1">
    <citation type="journal article" date="2014" name="Genome Announc.">
        <title>Draft Genome Sequence of the Iron-Oxidizing, Acidophilic, and Halotolerant 'Thiobacillus prosperus' Type Strain DSM 5130.</title>
        <authorList>
            <person name="Ossandon F.J."/>
            <person name="Cardenas J.P."/>
            <person name="Corbett M."/>
            <person name="Quatrini R."/>
            <person name="Holmes D.S."/>
            <person name="Watkin E."/>
        </authorList>
    </citation>
    <scope>NUCLEOTIDE SEQUENCE [LARGE SCALE GENOMIC DNA]</scope>
    <source>
        <strain evidence="8 9">DSM 5130</strain>
    </source>
</reference>
<evidence type="ECO:0000256" key="3">
    <source>
        <dbReference type="ARBA" id="ARBA00022989"/>
    </source>
</evidence>
<feature type="transmembrane region" description="Helical" evidence="5">
    <location>
        <begin position="381"/>
        <end position="402"/>
    </location>
</feature>
<organism evidence="8 9">
    <name type="scientific">Acidihalobacter prosperus</name>
    <dbReference type="NCBI Taxonomy" id="160660"/>
    <lineage>
        <taxon>Bacteria</taxon>
        <taxon>Pseudomonadati</taxon>
        <taxon>Pseudomonadota</taxon>
        <taxon>Gammaproteobacteria</taxon>
        <taxon>Chromatiales</taxon>
        <taxon>Ectothiorhodospiraceae</taxon>
        <taxon>Acidihalobacter</taxon>
    </lineage>
</organism>
<name>A0A1A6C0B0_9GAMM</name>
<dbReference type="STRING" id="160660.BJI67_11750"/>
<evidence type="ECO:0000259" key="6">
    <source>
        <dbReference type="Pfam" id="PF02656"/>
    </source>
</evidence>
<feature type="domain" description="Type II secretion system protein GspE N-terminal" evidence="7">
    <location>
        <begin position="2"/>
        <end position="62"/>
    </location>
</feature>
<dbReference type="Proteomes" id="UP000029273">
    <property type="component" value="Unassembled WGS sequence"/>
</dbReference>
<keyword evidence="4 5" id="KW-0472">Membrane</keyword>
<sequence length="472" mass="52151">MDVDTLRSELWLPLAWDEDGAEVVVCDPEDAALLRHIQETLDVDELLLRVASRADLVRLIENSADLNVDFPVTAGRTPLAKVRTYLAGLRTRYADQRTQFARSRTGLALARTGLAFVGIAVAFLRLFGGGELLFFEIPLLILGVLAVVDGLVWYLPARRETRQIKPYPPYEVPEAYTALEVSDPGGAMTFARSAVVDSAGALREDWDALSPVERRRFLANDRTNLAEERTVLAYLRTMMAKARTGLAFARTGVAFAGIGIGFLRKFHPGPWSVFDWTLVVIGTAMLAEGFLWYRPGRHAANAALDTVGKVSGRRGLWDTVFPSRCLYAAGHDPVAEASALEARPGVWATTGLALERTTLADQRNAMSHLRTVLARSRTGMAFIRTGFSVMSVGAGLFLYFGYLGRTDALWSSLYIALIAIGLYLIGDGLHWYLPAERLKRRSAFCNGGFVIADADYSIPKSAWKREQYRHDD</sequence>
<comment type="subcellular location">
    <subcellularLocation>
        <location evidence="1">Endomembrane system</location>
        <topology evidence="1">Multi-pass membrane protein</topology>
    </subcellularLocation>
</comment>
<dbReference type="GO" id="GO:0012505">
    <property type="term" value="C:endomembrane system"/>
    <property type="evidence" value="ECO:0007669"/>
    <property type="project" value="UniProtKB-SubCell"/>
</dbReference>
<evidence type="ECO:0000256" key="1">
    <source>
        <dbReference type="ARBA" id="ARBA00004127"/>
    </source>
</evidence>
<keyword evidence="9" id="KW-1185">Reference proteome</keyword>
<feature type="domain" description="DUF202" evidence="6">
    <location>
        <begin position="370"/>
        <end position="426"/>
    </location>
</feature>
<evidence type="ECO:0000313" key="8">
    <source>
        <dbReference type="EMBL" id="OBS07997.1"/>
    </source>
</evidence>
<feature type="transmembrane region" description="Helical" evidence="5">
    <location>
        <begin position="133"/>
        <end position="155"/>
    </location>
</feature>
<protein>
    <recommendedName>
        <fullName evidence="10">Type II secretion system protein GspE N-terminal domain-containing protein</fullName>
    </recommendedName>
</protein>
<accession>A0A1A6C0B0</accession>
<evidence type="ECO:0000313" key="9">
    <source>
        <dbReference type="Proteomes" id="UP000029273"/>
    </source>
</evidence>
<gene>
    <name evidence="8" type="ORF">Thpro_022247</name>
</gene>
<feature type="transmembrane region" description="Helical" evidence="5">
    <location>
        <begin position="276"/>
        <end position="293"/>
    </location>
</feature>
<keyword evidence="3 5" id="KW-1133">Transmembrane helix</keyword>
<evidence type="ECO:0000256" key="5">
    <source>
        <dbReference type="SAM" id="Phobius"/>
    </source>
</evidence>
<dbReference type="InterPro" id="IPR007831">
    <property type="entry name" value="T2SS_GspE_N"/>
</dbReference>
<dbReference type="Pfam" id="PF02656">
    <property type="entry name" value="DUF202"/>
    <property type="match status" value="1"/>
</dbReference>
<comment type="caution">
    <text evidence="8">The sequence shown here is derived from an EMBL/GenBank/DDBJ whole genome shotgun (WGS) entry which is preliminary data.</text>
</comment>
<feature type="transmembrane region" description="Helical" evidence="5">
    <location>
        <begin position="107"/>
        <end position="127"/>
    </location>
</feature>
<evidence type="ECO:0000256" key="2">
    <source>
        <dbReference type="ARBA" id="ARBA00022692"/>
    </source>
</evidence>
<evidence type="ECO:0000259" key="7">
    <source>
        <dbReference type="Pfam" id="PF05157"/>
    </source>
</evidence>